<evidence type="ECO:0000313" key="3">
    <source>
        <dbReference type="EMBL" id="KYN00192.1"/>
    </source>
</evidence>
<reference evidence="3 4" key="1">
    <citation type="submission" date="2016-03" db="EMBL/GenBank/DDBJ databases">
        <title>Cyphomyrmex costatus WGS genome.</title>
        <authorList>
            <person name="Nygaard S."/>
            <person name="Hu H."/>
            <person name="Boomsma J."/>
            <person name="Zhang G."/>
        </authorList>
    </citation>
    <scope>NUCLEOTIDE SEQUENCE [LARGE SCALE GENOMIC DNA]</scope>
    <source>
        <strain evidence="3">MS0001</strain>
        <tissue evidence="3">Whole body</tissue>
    </source>
</reference>
<organism evidence="3 4">
    <name type="scientific">Cyphomyrmex costatus</name>
    <dbReference type="NCBI Taxonomy" id="456900"/>
    <lineage>
        <taxon>Eukaryota</taxon>
        <taxon>Metazoa</taxon>
        <taxon>Ecdysozoa</taxon>
        <taxon>Arthropoda</taxon>
        <taxon>Hexapoda</taxon>
        <taxon>Insecta</taxon>
        <taxon>Pterygota</taxon>
        <taxon>Neoptera</taxon>
        <taxon>Endopterygota</taxon>
        <taxon>Hymenoptera</taxon>
        <taxon>Apocrita</taxon>
        <taxon>Aculeata</taxon>
        <taxon>Formicoidea</taxon>
        <taxon>Formicidae</taxon>
        <taxon>Myrmicinae</taxon>
        <taxon>Cyphomyrmex</taxon>
    </lineage>
</organism>
<dbReference type="InterPro" id="IPR032384">
    <property type="entry name" value="Kif23_Arf-bd"/>
</dbReference>
<feature type="coiled-coil region" evidence="1">
    <location>
        <begin position="15"/>
        <end position="49"/>
    </location>
</feature>
<name>A0A151IG52_9HYME</name>
<dbReference type="Gene3D" id="2.60.40.4330">
    <property type="entry name" value="Kinesin-like protein Kif23, Arf6-interacting domain"/>
    <property type="match status" value="1"/>
</dbReference>
<feature type="domain" description="Kinesin-like protein Kif23 Arf6-interacting" evidence="2">
    <location>
        <begin position="286"/>
        <end position="385"/>
    </location>
</feature>
<evidence type="ECO:0000313" key="4">
    <source>
        <dbReference type="Proteomes" id="UP000078542"/>
    </source>
</evidence>
<dbReference type="Pfam" id="PF16540">
    <property type="entry name" value="MKLP1_Arf_bdg"/>
    <property type="match status" value="1"/>
</dbReference>
<protein>
    <recommendedName>
        <fullName evidence="2">Kinesin-like protein Kif23 Arf6-interacting domain-containing protein</fullName>
    </recommendedName>
</protein>
<dbReference type="Proteomes" id="UP000078542">
    <property type="component" value="Unassembled WGS sequence"/>
</dbReference>
<feature type="non-terminal residue" evidence="3">
    <location>
        <position position="1"/>
    </location>
</feature>
<dbReference type="InterPro" id="IPR038105">
    <property type="entry name" value="Kif23_Arf-bd_sf"/>
</dbReference>
<dbReference type="AlphaFoldDB" id="A0A151IG52"/>
<gene>
    <name evidence="3" type="ORF">ALC62_09072</name>
</gene>
<proteinExistence type="predicted"/>
<evidence type="ECO:0000256" key="1">
    <source>
        <dbReference type="SAM" id="Coils"/>
    </source>
</evidence>
<keyword evidence="1" id="KW-0175">Coiled coil</keyword>
<dbReference type="STRING" id="456900.A0A151IG52"/>
<evidence type="ECO:0000259" key="2">
    <source>
        <dbReference type="Pfam" id="PF16540"/>
    </source>
</evidence>
<accession>A0A151IG52</accession>
<keyword evidence="4" id="KW-1185">Reference proteome</keyword>
<dbReference type="EMBL" id="KQ977743">
    <property type="protein sequence ID" value="KYN00192.1"/>
    <property type="molecule type" value="Genomic_DNA"/>
</dbReference>
<sequence length="388" mass="44226">IFTLKGRVCKLQNHIDSLLCKLNNACDAVRNLQQELRDRDKQLQQYTLDKQKLIQRYNIIMQAETDRVTDEMQMKLQEQREQLMSCIKKKNDKLKLVRQILTSTREDTCDNVTLTPPIASSSRIETKEKSTLIISKKKPSLMMPIDLQASKTSREHICQTLSSRARTISNNDTHEKIIEGPCLSSSKEKNSSMTFTNSPISSSCDQIRQKSCHTRTDSDNVQGKITNETILMTIAESSMPSDLKTEIVEKPNSKILVDSPSSSIITSPDTTIITKVNCNKKDEILVANSQYQQVQNADRWIDHRPARIVPTGTILQPRTQSHKRIIPKLSNPKDVMVKSSRYCHLSQERDADDELETKLYKAYELPICEGPQIVSNDIECLKHIKRNG</sequence>